<dbReference type="Gene3D" id="3.40.50.720">
    <property type="entry name" value="NAD(P)-binding Rossmann-like Domain"/>
    <property type="match status" value="1"/>
</dbReference>
<dbReference type="InterPro" id="IPR020904">
    <property type="entry name" value="Sc_DH/Rdtase_CS"/>
</dbReference>
<keyword evidence="5" id="KW-1185">Reference proteome</keyword>
<dbReference type="InterPro" id="IPR036291">
    <property type="entry name" value="NAD(P)-bd_dom_sf"/>
</dbReference>
<dbReference type="OrthoDB" id="9786056at2"/>
<dbReference type="PROSITE" id="PS00061">
    <property type="entry name" value="ADH_SHORT"/>
    <property type="match status" value="1"/>
</dbReference>
<dbReference type="GO" id="GO:0016020">
    <property type="term" value="C:membrane"/>
    <property type="evidence" value="ECO:0007669"/>
    <property type="project" value="TreeGrafter"/>
</dbReference>
<evidence type="ECO:0000256" key="3">
    <source>
        <dbReference type="RuleBase" id="RU000363"/>
    </source>
</evidence>
<dbReference type="Proteomes" id="UP000218267">
    <property type="component" value="Chromosome"/>
</dbReference>
<keyword evidence="2" id="KW-0560">Oxidoreductase</keyword>
<dbReference type="Pfam" id="PF00106">
    <property type="entry name" value="adh_short"/>
    <property type="match status" value="1"/>
</dbReference>
<evidence type="ECO:0000256" key="2">
    <source>
        <dbReference type="ARBA" id="ARBA00023002"/>
    </source>
</evidence>
<name>A0A1Y1CPJ2_9BACT</name>
<evidence type="ECO:0000256" key="1">
    <source>
        <dbReference type="ARBA" id="ARBA00006484"/>
    </source>
</evidence>
<comment type="similarity">
    <text evidence="1 3">Belongs to the short-chain dehydrogenases/reductases (SDR) family.</text>
</comment>
<protein>
    <submittedName>
        <fullName evidence="4">Short chain dehydrogenase</fullName>
    </submittedName>
</protein>
<dbReference type="AlphaFoldDB" id="A0A1Y1CPJ2"/>
<dbReference type="KEGG" id="mbas:ALGA_3580"/>
<dbReference type="EMBL" id="AP018042">
    <property type="protein sequence ID" value="BAX81872.1"/>
    <property type="molecule type" value="Genomic_DNA"/>
</dbReference>
<evidence type="ECO:0000313" key="4">
    <source>
        <dbReference type="EMBL" id="BAX81872.1"/>
    </source>
</evidence>
<reference evidence="5" key="2">
    <citation type="journal article" date="2020" name="Antonie Van Leeuwenhoek">
        <title>Labilibaculum antarcticum sp. nov., a novel facultative anaerobic, psychrotorelant bacterium isolated from marine sediment of Antarctica.</title>
        <authorList>
            <person name="Watanabe M."/>
            <person name="Kojima H."/>
            <person name="Fukui M."/>
        </authorList>
    </citation>
    <scope>NUCLEOTIDE SEQUENCE [LARGE SCALE GENOMIC DNA]</scope>
    <source>
        <strain evidence="5">SPP2</strain>
    </source>
</reference>
<dbReference type="RefSeq" id="WP_096431677.1">
    <property type="nucleotide sequence ID" value="NZ_AP018042.1"/>
</dbReference>
<dbReference type="GO" id="GO:0016491">
    <property type="term" value="F:oxidoreductase activity"/>
    <property type="evidence" value="ECO:0007669"/>
    <property type="project" value="UniProtKB-KW"/>
</dbReference>
<evidence type="ECO:0000313" key="5">
    <source>
        <dbReference type="Proteomes" id="UP000218267"/>
    </source>
</evidence>
<gene>
    <name evidence="4" type="ORF">ALGA_3580</name>
</gene>
<dbReference type="InterPro" id="IPR002347">
    <property type="entry name" value="SDR_fam"/>
</dbReference>
<dbReference type="PRINTS" id="PR00080">
    <property type="entry name" value="SDRFAMILY"/>
</dbReference>
<proteinExistence type="inferred from homology"/>
<organism evidence="4 5">
    <name type="scientific">Labilibaculum antarcticum</name>
    <dbReference type="NCBI Taxonomy" id="1717717"/>
    <lineage>
        <taxon>Bacteria</taxon>
        <taxon>Pseudomonadati</taxon>
        <taxon>Bacteroidota</taxon>
        <taxon>Bacteroidia</taxon>
        <taxon>Marinilabiliales</taxon>
        <taxon>Marinifilaceae</taxon>
        <taxon>Labilibaculum</taxon>
    </lineage>
</organism>
<dbReference type="NCBIfam" id="NF004825">
    <property type="entry name" value="PRK06181.1"/>
    <property type="match status" value="1"/>
</dbReference>
<sequence>MNQKIVVITGASSGIGKALAFEFASRGSKIVLAARSLDKLKEVEKGIKAMGNEVLTVKTDVSVEEDCENLMKETVKRFGGIDVLINNAGISMRALFADLDLSVIRNLMDVNFWGTVYCTKFAMPYITKSKGSVVGVISIAGYIGLPARSGYSASKYAIRGFLDTLRVENRKTGVHVLVAAPGFTASNVRNVALTADGSSQGETPRDESKMMSAEECARLIAVAVVKRKRELIMTFMEGKLTVWLKKWFPALLEKLTYSHMAKEPDSPLK</sequence>
<dbReference type="PANTHER" id="PTHR44196">
    <property type="entry name" value="DEHYDROGENASE/REDUCTASE SDR FAMILY MEMBER 7B"/>
    <property type="match status" value="1"/>
</dbReference>
<accession>A0A1Y1CPJ2</accession>
<dbReference type="SUPFAM" id="SSF51735">
    <property type="entry name" value="NAD(P)-binding Rossmann-fold domains"/>
    <property type="match status" value="1"/>
</dbReference>
<dbReference type="PANTHER" id="PTHR44196:SF1">
    <property type="entry name" value="DEHYDROGENASE_REDUCTASE SDR FAMILY MEMBER 7B"/>
    <property type="match status" value="1"/>
</dbReference>
<reference evidence="4 5" key="1">
    <citation type="journal article" date="2018" name="Mar. Genomics">
        <title>Complete genome sequence of Marinifilaceae bacterium strain SPP2, isolated from the Antarctic marine sediment.</title>
        <authorList>
            <person name="Watanabe M."/>
            <person name="Kojima H."/>
            <person name="Fukui M."/>
        </authorList>
    </citation>
    <scope>NUCLEOTIDE SEQUENCE [LARGE SCALE GENOMIC DNA]</scope>
    <source>
        <strain evidence="4 5">SPP2</strain>
    </source>
</reference>
<dbReference type="PRINTS" id="PR00081">
    <property type="entry name" value="GDHRDH"/>
</dbReference>